<dbReference type="AlphaFoldDB" id="A0A418IPJ6"/>
<dbReference type="InterPro" id="IPR018913">
    <property type="entry name" value="BppU_N"/>
</dbReference>
<proteinExistence type="predicted"/>
<dbReference type="Proteomes" id="UP000285567">
    <property type="component" value="Unassembled WGS sequence"/>
</dbReference>
<feature type="domain" description="BppU N-terminal" evidence="1">
    <location>
        <begin position="6"/>
        <end position="140"/>
    </location>
</feature>
<dbReference type="Pfam" id="PF10651">
    <property type="entry name" value="BppU_N"/>
    <property type="match status" value="1"/>
</dbReference>
<accession>A0A418IPJ6</accession>
<evidence type="ECO:0000259" key="1">
    <source>
        <dbReference type="Pfam" id="PF10651"/>
    </source>
</evidence>
<evidence type="ECO:0000313" key="2">
    <source>
        <dbReference type="EMBL" id="RIN11368.1"/>
    </source>
</evidence>
<gene>
    <name evidence="2" type="ORF">BU097_05275</name>
</gene>
<protein>
    <submittedName>
        <fullName evidence="2">DUF2479 domain-containing protein</fullName>
    </submittedName>
</protein>
<dbReference type="RefSeq" id="WP_119603789.1">
    <property type="nucleotide sequence ID" value="NZ_QXUL01000021.1"/>
</dbReference>
<sequence length="486" mass="54459">MSMDKITNVKLETTANYQSLSKLGVSFWNQDTNTAKLQFHITRNNYPLALSEENVKVFVALESGDSFLVDDNLDYIDELNGVVAYTIPTDFMRVAKNVVGQVYVTTLDGEETVVQRQFSFEVANDLIATLPAEDKIREIKYFADMRAEAAEMMTKLNNDFANMNDYVSQVNQTTQDGITTLTNLIQQKQDAYNANHTAKMKELNDKGKEYSTKFDSDKVYMDEKFEAFKESVNGSGVVTTGQTDKWQKAKLSQDDGKNFYDASLKIDWNNSQQLTDLPIGTRYIVSPSNGPSEATSNNGWLTKYSRGAIQRIEFAPYNSNQLFVKTFFEFWSQWKNVGIDPSSVETPTGATEKANTAENNAKQYTDEKYNRRNKILFEGTANGVGTAINLDEDLDNFIMLYIIGDFPGGEFSALGNPIGTRNININTDNVIGLDATDATSFECTLKKINRQKLEINSDNYVNILTGEGSGANANKFTIQKIIGVYK</sequence>
<reference evidence="2 3" key="1">
    <citation type="journal article" date="2016" name="Front. Microbiol.">
        <title>Comprehensive Phylogenetic Analysis of Bovine Non-aureus Staphylococci Species Based on Whole-Genome Sequencing.</title>
        <authorList>
            <person name="Naushad S."/>
            <person name="Barkema H.W."/>
            <person name="Luby C."/>
            <person name="Condas L.A."/>
            <person name="Nobrega D.B."/>
            <person name="Carson D.A."/>
            <person name="De Buck J."/>
        </authorList>
    </citation>
    <scope>NUCLEOTIDE SEQUENCE [LARGE SCALE GENOMIC DNA]</scope>
    <source>
        <strain evidence="2 3">SNUC 102</strain>
    </source>
</reference>
<evidence type="ECO:0000313" key="3">
    <source>
        <dbReference type="Proteomes" id="UP000285567"/>
    </source>
</evidence>
<organism evidence="2 3">
    <name type="scientific">Staphylococcus xylosus</name>
    <dbReference type="NCBI Taxonomy" id="1288"/>
    <lineage>
        <taxon>Bacteria</taxon>
        <taxon>Bacillati</taxon>
        <taxon>Bacillota</taxon>
        <taxon>Bacilli</taxon>
        <taxon>Bacillales</taxon>
        <taxon>Staphylococcaceae</taxon>
        <taxon>Staphylococcus</taxon>
    </lineage>
</organism>
<comment type="caution">
    <text evidence="2">The sequence shown here is derived from an EMBL/GenBank/DDBJ whole genome shotgun (WGS) entry which is preliminary data.</text>
</comment>
<dbReference type="EMBL" id="QXUL01000021">
    <property type="protein sequence ID" value="RIN11368.1"/>
    <property type="molecule type" value="Genomic_DNA"/>
</dbReference>
<name>A0A418IPJ6_STAXY</name>
<dbReference type="OrthoDB" id="2413898at2"/>
<keyword evidence="3" id="KW-1185">Reference proteome</keyword>
<dbReference type="Gene3D" id="2.60.40.3350">
    <property type="match status" value="1"/>
</dbReference>